<evidence type="ECO:0000313" key="1">
    <source>
        <dbReference type="EMBL" id="KAJ3662730.1"/>
    </source>
</evidence>
<protein>
    <submittedName>
        <fullName evidence="1">Uncharacterized protein</fullName>
    </submittedName>
</protein>
<proteinExistence type="predicted"/>
<name>A0AA38IT66_9CUCU</name>
<gene>
    <name evidence="1" type="ORF">Zmor_007061</name>
</gene>
<reference evidence="1" key="1">
    <citation type="journal article" date="2023" name="G3 (Bethesda)">
        <title>Whole genome assemblies of Zophobas morio and Tenebrio molitor.</title>
        <authorList>
            <person name="Kaur S."/>
            <person name="Stinson S.A."/>
            <person name="diCenzo G.C."/>
        </authorList>
    </citation>
    <scope>NUCLEOTIDE SEQUENCE</scope>
    <source>
        <strain evidence="1">QUZm001</strain>
    </source>
</reference>
<keyword evidence="2" id="KW-1185">Reference proteome</keyword>
<dbReference type="Proteomes" id="UP001168821">
    <property type="component" value="Unassembled WGS sequence"/>
</dbReference>
<evidence type="ECO:0000313" key="2">
    <source>
        <dbReference type="Proteomes" id="UP001168821"/>
    </source>
</evidence>
<sequence>MKDSWHFYEKTVIPHEHELLFLDIYMDLALEVIMNRWNQIGEHANLNEDQFQEVLECILNSSYFRYDNQFFKQIYGIPMGNSISAIIKRI</sequence>
<comment type="caution">
    <text evidence="1">The sequence shown here is derived from an EMBL/GenBank/DDBJ whole genome shotgun (WGS) entry which is preliminary data.</text>
</comment>
<dbReference type="AlphaFoldDB" id="A0AA38IT66"/>
<accession>A0AA38IT66</accession>
<organism evidence="1 2">
    <name type="scientific">Zophobas morio</name>
    <dbReference type="NCBI Taxonomy" id="2755281"/>
    <lineage>
        <taxon>Eukaryota</taxon>
        <taxon>Metazoa</taxon>
        <taxon>Ecdysozoa</taxon>
        <taxon>Arthropoda</taxon>
        <taxon>Hexapoda</taxon>
        <taxon>Insecta</taxon>
        <taxon>Pterygota</taxon>
        <taxon>Neoptera</taxon>
        <taxon>Endopterygota</taxon>
        <taxon>Coleoptera</taxon>
        <taxon>Polyphaga</taxon>
        <taxon>Cucujiformia</taxon>
        <taxon>Tenebrionidae</taxon>
        <taxon>Zophobas</taxon>
    </lineage>
</organism>
<dbReference type="EMBL" id="JALNTZ010000002">
    <property type="protein sequence ID" value="KAJ3662730.1"/>
    <property type="molecule type" value="Genomic_DNA"/>
</dbReference>